<protein>
    <submittedName>
        <fullName evidence="2">Uncharacterized protein</fullName>
    </submittedName>
</protein>
<feature type="compositionally biased region" description="Polar residues" evidence="1">
    <location>
        <begin position="138"/>
        <end position="156"/>
    </location>
</feature>
<accession>A0AA39V2R3</accession>
<feature type="compositionally biased region" description="Polar residues" evidence="1">
    <location>
        <begin position="62"/>
        <end position="71"/>
    </location>
</feature>
<dbReference type="AlphaFoldDB" id="A0AA39V2R3"/>
<dbReference type="EMBL" id="JAUEPU010000004">
    <property type="protein sequence ID" value="KAK0503220.1"/>
    <property type="molecule type" value="Genomic_DNA"/>
</dbReference>
<organism evidence="2 3">
    <name type="scientific">Armillaria luteobubalina</name>
    <dbReference type="NCBI Taxonomy" id="153913"/>
    <lineage>
        <taxon>Eukaryota</taxon>
        <taxon>Fungi</taxon>
        <taxon>Dikarya</taxon>
        <taxon>Basidiomycota</taxon>
        <taxon>Agaricomycotina</taxon>
        <taxon>Agaricomycetes</taxon>
        <taxon>Agaricomycetidae</taxon>
        <taxon>Agaricales</taxon>
        <taxon>Marasmiineae</taxon>
        <taxon>Physalacriaceae</taxon>
        <taxon>Armillaria</taxon>
    </lineage>
</organism>
<feature type="region of interest" description="Disordered" evidence="1">
    <location>
        <begin position="1"/>
        <end position="161"/>
    </location>
</feature>
<evidence type="ECO:0000256" key="1">
    <source>
        <dbReference type="SAM" id="MobiDB-lite"/>
    </source>
</evidence>
<sequence length="338" mass="37537">MSSRSRAGGLPSNPRRSRSREHYRLDEEDGYHRAPSVQRQVRPQKSTPSIQGGRSRPPPLPQSQWATSRANQAFDPPSRATSYHSSGESSASSPAPSLFDRMRPTASYSSSLASLDDDEQRSTGQSGQSLRTRRPIQSDATSQRSYDPPQITSTDTGDGATVWSRVATAASTLTVSVSKAWATNITTMSGEETPPGQESRLTRAMKAYHIQKARDPSDLPPWLFDEHERTPLSRYDSHEVAENPITELPRPKGLRDIYDTVTVTTPTPSRTERTRKPNYTDDAMPSKATDRLKALRDAKRNAVKPRTTNDHPTDTISHYQRDRIDLPSGPATRSQRGD</sequence>
<feature type="compositionally biased region" description="Low complexity" evidence="1">
    <location>
        <begin position="260"/>
        <end position="269"/>
    </location>
</feature>
<feature type="compositionally biased region" description="Low complexity" evidence="1">
    <location>
        <begin position="82"/>
        <end position="97"/>
    </location>
</feature>
<comment type="caution">
    <text evidence="2">The sequence shown here is derived from an EMBL/GenBank/DDBJ whole genome shotgun (WGS) entry which is preliminary data.</text>
</comment>
<keyword evidence="3" id="KW-1185">Reference proteome</keyword>
<dbReference type="Proteomes" id="UP001175228">
    <property type="component" value="Unassembled WGS sequence"/>
</dbReference>
<name>A0AA39V2R3_9AGAR</name>
<feature type="compositionally biased region" description="Basic and acidic residues" evidence="1">
    <location>
        <begin position="249"/>
        <end position="258"/>
    </location>
</feature>
<feature type="region of interest" description="Disordered" evidence="1">
    <location>
        <begin position="234"/>
        <end position="338"/>
    </location>
</feature>
<evidence type="ECO:0000313" key="2">
    <source>
        <dbReference type="EMBL" id="KAK0503220.1"/>
    </source>
</evidence>
<reference evidence="2" key="1">
    <citation type="submission" date="2023-06" db="EMBL/GenBank/DDBJ databases">
        <authorList>
            <consortium name="Lawrence Berkeley National Laboratory"/>
            <person name="Ahrendt S."/>
            <person name="Sahu N."/>
            <person name="Indic B."/>
            <person name="Wong-Bajracharya J."/>
            <person name="Merenyi Z."/>
            <person name="Ke H.-M."/>
            <person name="Monk M."/>
            <person name="Kocsube S."/>
            <person name="Drula E."/>
            <person name="Lipzen A."/>
            <person name="Balint B."/>
            <person name="Henrissat B."/>
            <person name="Andreopoulos B."/>
            <person name="Martin F.M."/>
            <person name="Harder C.B."/>
            <person name="Rigling D."/>
            <person name="Ford K.L."/>
            <person name="Foster G.D."/>
            <person name="Pangilinan J."/>
            <person name="Papanicolaou A."/>
            <person name="Barry K."/>
            <person name="LaButti K."/>
            <person name="Viragh M."/>
            <person name="Koriabine M."/>
            <person name="Yan M."/>
            <person name="Riley R."/>
            <person name="Champramary S."/>
            <person name="Plett K.L."/>
            <person name="Tsai I.J."/>
            <person name="Slot J."/>
            <person name="Sipos G."/>
            <person name="Plett J."/>
            <person name="Nagy L.G."/>
            <person name="Grigoriev I.V."/>
        </authorList>
    </citation>
    <scope>NUCLEOTIDE SEQUENCE</scope>
    <source>
        <strain evidence="2">HWK02</strain>
    </source>
</reference>
<feature type="compositionally biased region" description="Basic and acidic residues" evidence="1">
    <location>
        <begin position="288"/>
        <end position="300"/>
    </location>
</feature>
<evidence type="ECO:0000313" key="3">
    <source>
        <dbReference type="Proteomes" id="UP001175228"/>
    </source>
</evidence>
<feature type="compositionally biased region" description="Basic and acidic residues" evidence="1">
    <location>
        <begin position="270"/>
        <end position="279"/>
    </location>
</feature>
<proteinExistence type="predicted"/>
<feature type="compositionally biased region" description="Basic and acidic residues" evidence="1">
    <location>
        <begin position="307"/>
        <end position="325"/>
    </location>
</feature>
<gene>
    <name evidence="2" type="ORF">EDD18DRAFT_1346103</name>
</gene>
<feature type="compositionally biased region" description="Polar residues" evidence="1">
    <location>
        <begin position="37"/>
        <end position="52"/>
    </location>
</feature>